<name>A0A6S6SS90_9BACT</name>
<proteinExistence type="predicted"/>
<protein>
    <submittedName>
        <fullName evidence="1">Uncharacterized protein</fullName>
    </submittedName>
</protein>
<dbReference type="EMBL" id="CACVAP010000055">
    <property type="protein sequence ID" value="CAA6808601.1"/>
    <property type="molecule type" value="Genomic_DNA"/>
</dbReference>
<evidence type="ECO:0000313" key="1">
    <source>
        <dbReference type="EMBL" id="CAA6808601.1"/>
    </source>
</evidence>
<sequence length="100" mass="11605">MKKELKEKLEHIVELVDKLMVDPDIDIEYCIPEVATTSDSCDLSKDPYILIKYFISEYNAPIRKIRLTESYLRNSPEKISSLITSSIEEFKTEIDSVQMS</sequence>
<gene>
    <name evidence="1" type="ORF">HELGO_WM17094</name>
</gene>
<organism evidence="1">
    <name type="scientific">uncultured Sulfurovum sp</name>
    <dbReference type="NCBI Taxonomy" id="269237"/>
    <lineage>
        <taxon>Bacteria</taxon>
        <taxon>Pseudomonadati</taxon>
        <taxon>Campylobacterota</taxon>
        <taxon>Epsilonproteobacteria</taxon>
        <taxon>Campylobacterales</taxon>
        <taxon>Sulfurovaceae</taxon>
        <taxon>Sulfurovum</taxon>
        <taxon>environmental samples</taxon>
    </lineage>
</organism>
<accession>A0A6S6SS90</accession>
<reference evidence="1" key="1">
    <citation type="submission" date="2020-01" db="EMBL/GenBank/DDBJ databases">
        <authorList>
            <person name="Meier V. D."/>
            <person name="Meier V D."/>
        </authorList>
    </citation>
    <scope>NUCLEOTIDE SEQUENCE</scope>
    <source>
        <strain evidence="1">HLG_WM_MAG_06</strain>
    </source>
</reference>
<dbReference type="AlphaFoldDB" id="A0A6S6SS90"/>